<dbReference type="EMBL" id="JXTB01000517">
    <property type="protein sequence ID" value="PON37793.1"/>
    <property type="molecule type" value="Genomic_DNA"/>
</dbReference>
<dbReference type="Proteomes" id="UP000237105">
    <property type="component" value="Unassembled WGS sequence"/>
</dbReference>
<keyword evidence="3" id="KW-1185">Reference proteome</keyword>
<sequence length="193" mass="20593">MQPATLNASTSSFSPLGSRSPLTNSLVSPQAQLATQPRRQARRLLNRLPSCSLALFNRLLTFALHHFISRPLSSSFSARPRSSSLSSLSHSLASSLTCSLTSSLVRCLARSPIVSFDHQLGLSRCLSHSVALGHFASASLAAKPKPSSLSSISHLLTRSSSSSHPSAVLSRLSSLSRRALSETRTVILPYSLT</sequence>
<name>A0A2P5AML9_PARAD</name>
<accession>A0A2P5AML9</accession>
<gene>
    <name evidence="2" type="ORF">PanWU01x14_317510</name>
</gene>
<proteinExistence type="predicted"/>
<evidence type="ECO:0000256" key="1">
    <source>
        <dbReference type="SAM" id="MobiDB-lite"/>
    </source>
</evidence>
<dbReference type="AlphaFoldDB" id="A0A2P5AML9"/>
<evidence type="ECO:0000313" key="2">
    <source>
        <dbReference type="EMBL" id="PON37793.1"/>
    </source>
</evidence>
<evidence type="ECO:0000313" key="3">
    <source>
        <dbReference type="Proteomes" id="UP000237105"/>
    </source>
</evidence>
<reference evidence="3" key="1">
    <citation type="submission" date="2016-06" db="EMBL/GenBank/DDBJ databases">
        <title>Parallel loss of symbiosis genes in relatives of nitrogen-fixing non-legume Parasponia.</title>
        <authorList>
            <person name="Van Velzen R."/>
            <person name="Holmer R."/>
            <person name="Bu F."/>
            <person name="Rutten L."/>
            <person name="Van Zeijl A."/>
            <person name="Liu W."/>
            <person name="Santuari L."/>
            <person name="Cao Q."/>
            <person name="Sharma T."/>
            <person name="Shen D."/>
            <person name="Roswanjaya Y."/>
            <person name="Wardhani T."/>
            <person name="Kalhor M.S."/>
            <person name="Jansen J."/>
            <person name="Van den Hoogen J."/>
            <person name="Gungor B."/>
            <person name="Hartog M."/>
            <person name="Hontelez J."/>
            <person name="Verver J."/>
            <person name="Yang W.-C."/>
            <person name="Schijlen E."/>
            <person name="Repin R."/>
            <person name="Schilthuizen M."/>
            <person name="Schranz E."/>
            <person name="Heidstra R."/>
            <person name="Miyata K."/>
            <person name="Fedorova E."/>
            <person name="Kohlen W."/>
            <person name="Bisseling T."/>
            <person name="Smit S."/>
            <person name="Geurts R."/>
        </authorList>
    </citation>
    <scope>NUCLEOTIDE SEQUENCE [LARGE SCALE GENOMIC DNA]</scope>
    <source>
        <strain evidence="3">cv. WU1-14</strain>
    </source>
</reference>
<protein>
    <submittedName>
        <fullName evidence="2">Uncharacterized protein</fullName>
    </submittedName>
</protein>
<comment type="caution">
    <text evidence="2">The sequence shown here is derived from an EMBL/GenBank/DDBJ whole genome shotgun (WGS) entry which is preliminary data.</text>
</comment>
<organism evidence="2 3">
    <name type="scientific">Parasponia andersonii</name>
    <name type="common">Sponia andersonii</name>
    <dbReference type="NCBI Taxonomy" id="3476"/>
    <lineage>
        <taxon>Eukaryota</taxon>
        <taxon>Viridiplantae</taxon>
        <taxon>Streptophyta</taxon>
        <taxon>Embryophyta</taxon>
        <taxon>Tracheophyta</taxon>
        <taxon>Spermatophyta</taxon>
        <taxon>Magnoliopsida</taxon>
        <taxon>eudicotyledons</taxon>
        <taxon>Gunneridae</taxon>
        <taxon>Pentapetalae</taxon>
        <taxon>rosids</taxon>
        <taxon>fabids</taxon>
        <taxon>Rosales</taxon>
        <taxon>Cannabaceae</taxon>
        <taxon>Parasponia</taxon>
    </lineage>
</organism>
<feature type="region of interest" description="Disordered" evidence="1">
    <location>
        <begin position="1"/>
        <end position="22"/>
    </location>
</feature>